<evidence type="ECO:0000256" key="6">
    <source>
        <dbReference type="ARBA" id="ARBA00036832"/>
    </source>
</evidence>
<comment type="catalytic activity">
    <reaction evidence="6">
        <text>6-methylsalicylate + H(+) = 3-methylphenol + CO2</text>
        <dbReference type="Rhea" id="RHEA:23112"/>
        <dbReference type="ChEBI" id="CHEBI:15378"/>
        <dbReference type="ChEBI" id="CHEBI:16526"/>
        <dbReference type="ChEBI" id="CHEBI:17231"/>
        <dbReference type="ChEBI" id="CHEBI:36658"/>
        <dbReference type="EC" id="4.1.1.52"/>
    </reaction>
    <physiologicalReaction direction="left-to-right" evidence="6">
        <dbReference type="Rhea" id="RHEA:23113"/>
    </physiologicalReaction>
</comment>
<dbReference type="GO" id="GO:0019748">
    <property type="term" value="P:secondary metabolic process"/>
    <property type="evidence" value="ECO:0007669"/>
    <property type="project" value="TreeGrafter"/>
</dbReference>
<dbReference type="STRING" id="454130.A0A0U5HF98"/>
<keyword evidence="11" id="KW-1185">Reference proteome</keyword>
<dbReference type="OrthoDB" id="2832284at2759"/>
<evidence type="ECO:0000313" key="10">
    <source>
        <dbReference type="EMBL" id="CEN59980.1"/>
    </source>
</evidence>
<dbReference type="GO" id="GO:0005829">
    <property type="term" value="C:cytosol"/>
    <property type="evidence" value="ECO:0007669"/>
    <property type="project" value="TreeGrafter"/>
</dbReference>
<dbReference type="PANTHER" id="PTHR21240:SF29">
    <property type="entry name" value="AMIDOHYDROLASE-RELATED DOMAIN-CONTAINING PROTEIN"/>
    <property type="match status" value="1"/>
</dbReference>
<dbReference type="GO" id="GO:0046872">
    <property type="term" value="F:metal ion binding"/>
    <property type="evidence" value="ECO:0007669"/>
    <property type="project" value="UniProtKB-KW"/>
</dbReference>
<keyword evidence="2" id="KW-0479">Metal-binding</keyword>
<organism evidence="10 11">
    <name type="scientific">Aspergillus calidoustus</name>
    <dbReference type="NCBI Taxonomy" id="454130"/>
    <lineage>
        <taxon>Eukaryota</taxon>
        <taxon>Fungi</taxon>
        <taxon>Dikarya</taxon>
        <taxon>Ascomycota</taxon>
        <taxon>Pezizomycotina</taxon>
        <taxon>Eurotiomycetes</taxon>
        <taxon>Eurotiomycetidae</taxon>
        <taxon>Eurotiales</taxon>
        <taxon>Aspergillaceae</taxon>
        <taxon>Aspergillus</taxon>
        <taxon>Aspergillus subgen. Nidulantes</taxon>
    </lineage>
</organism>
<protein>
    <recommendedName>
        <fullName evidence="7">6-methylsalicylate decarboxylase</fullName>
        <ecNumber evidence="7">4.1.1.52</ecNumber>
    </recommendedName>
</protein>
<dbReference type="EC" id="4.1.1.52" evidence="7"/>
<evidence type="ECO:0000256" key="5">
    <source>
        <dbReference type="ARBA" id="ARBA00023239"/>
    </source>
</evidence>
<dbReference type="InterPro" id="IPR032466">
    <property type="entry name" value="Metal_Hydrolase"/>
</dbReference>
<evidence type="ECO:0000256" key="2">
    <source>
        <dbReference type="ARBA" id="ARBA00022723"/>
    </source>
</evidence>
<dbReference type="AlphaFoldDB" id="A0A0U5HF98"/>
<evidence type="ECO:0000313" key="11">
    <source>
        <dbReference type="Proteomes" id="UP000054771"/>
    </source>
</evidence>
<dbReference type="PANTHER" id="PTHR21240">
    <property type="entry name" value="2-AMINO-3-CARBOXYLMUCONATE-6-SEMIALDEHYDE DECARBOXYLASE"/>
    <property type="match status" value="1"/>
</dbReference>
<evidence type="ECO:0000256" key="1">
    <source>
        <dbReference type="ARBA" id="ARBA00005871"/>
    </source>
</evidence>
<dbReference type="InterPro" id="IPR006680">
    <property type="entry name" value="Amidohydro-rel"/>
</dbReference>
<dbReference type="GO" id="GO:0047596">
    <property type="term" value="F:6-methylsalicylate decarboxylase activity"/>
    <property type="evidence" value="ECO:0007669"/>
    <property type="project" value="UniProtKB-EC"/>
</dbReference>
<name>A0A0U5HF98_ASPCI</name>
<dbReference type="SUPFAM" id="SSF51556">
    <property type="entry name" value="Metallo-dependent hydrolases"/>
    <property type="match status" value="1"/>
</dbReference>
<dbReference type="Gene3D" id="3.20.20.140">
    <property type="entry name" value="Metal-dependent hydrolases"/>
    <property type="match status" value="1"/>
</dbReference>
<proteinExistence type="inferred from homology"/>
<gene>
    <name evidence="10" type="ORF">ASPCAL02421</name>
</gene>
<evidence type="ECO:0000256" key="7">
    <source>
        <dbReference type="ARBA" id="ARBA00038889"/>
    </source>
</evidence>
<comment type="similarity">
    <text evidence="1">Belongs to the metallo-dependent hydrolases superfamily. ACMSD family.</text>
</comment>
<dbReference type="Pfam" id="PF04909">
    <property type="entry name" value="Amidohydro_2"/>
    <property type="match status" value="1"/>
</dbReference>
<accession>A0A0U5HF98</accession>
<keyword evidence="4" id="KW-0862">Zinc</keyword>
<dbReference type="EMBL" id="CDMC01000002">
    <property type="protein sequence ID" value="CEN59980.1"/>
    <property type="molecule type" value="Genomic_DNA"/>
</dbReference>
<sequence length="350" mass="39174">MTNSRSKVDVHAHFVPPCWRDALVAHGLERPDGMPAIPDWDLERHIQLMDVMGIQKSYLSITSPGVHLVAGNDELARKLARDCNNFAHEIKKSMPQRIGSFVSLPLPDLQGSIQELYYACDTLQADGVVLQTNYHGRYLGDAYFQPIFEELDRRKVVVFIHPTSPCSHRGSTCDKAAAVPLPQYPAPVFEFMFDTCRCIIHLLLSGTIARYPNIRYVVPHAGGALPPLIQRFSEAAALIPGLSLDPTVTPAGVRATLNERFWFDTAGPTFPDQIRSLLQYVRPDRICYGTDYPFTPAQGVEHLGRIMEESLADLMDDPTDWEGVYSRNAMWLLEKPGSEEAEFGEDKDSC</sequence>
<evidence type="ECO:0000256" key="8">
    <source>
        <dbReference type="RuleBase" id="RU366045"/>
    </source>
</evidence>
<reference evidence="11" key="1">
    <citation type="journal article" date="2016" name="Genome Announc.">
        <title>Draft genome sequences of fungus Aspergillus calidoustus.</title>
        <authorList>
            <person name="Horn F."/>
            <person name="Linde J."/>
            <person name="Mattern D.J."/>
            <person name="Walther G."/>
            <person name="Guthke R."/>
            <person name="Scherlach K."/>
            <person name="Martin K."/>
            <person name="Brakhage A.A."/>
            <person name="Petzke L."/>
            <person name="Valiante V."/>
        </authorList>
    </citation>
    <scope>NUCLEOTIDE SEQUENCE [LARGE SCALE GENOMIC DNA]</scope>
    <source>
        <strain evidence="11">SF006504</strain>
    </source>
</reference>
<dbReference type="OMA" id="GFFMDTT"/>
<evidence type="ECO:0000256" key="3">
    <source>
        <dbReference type="ARBA" id="ARBA00022793"/>
    </source>
</evidence>
<dbReference type="GO" id="GO:0016787">
    <property type="term" value="F:hydrolase activity"/>
    <property type="evidence" value="ECO:0007669"/>
    <property type="project" value="InterPro"/>
</dbReference>
<keyword evidence="3 8" id="KW-0210">Decarboxylase</keyword>
<evidence type="ECO:0000259" key="9">
    <source>
        <dbReference type="Pfam" id="PF04909"/>
    </source>
</evidence>
<keyword evidence="5 8" id="KW-0456">Lyase</keyword>
<dbReference type="Proteomes" id="UP000054771">
    <property type="component" value="Unassembled WGS sequence"/>
</dbReference>
<evidence type="ECO:0000256" key="4">
    <source>
        <dbReference type="ARBA" id="ARBA00022833"/>
    </source>
</evidence>
<dbReference type="InterPro" id="IPR032465">
    <property type="entry name" value="ACMSD"/>
</dbReference>
<feature type="domain" description="Amidohydrolase-related" evidence="9">
    <location>
        <begin position="8"/>
        <end position="330"/>
    </location>
</feature>